<dbReference type="Proteomes" id="UP000192917">
    <property type="component" value="Unassembled WGS sequence"/>
</dbReference>
<dbReference type="InterPro" id="IPR005519">
    <property type="entry name" value="Acid_phosphat_B-like"/>
</dbReference>
<protein>
    <submittedName>
        <fullName evidence="2">Acid phosphatase</fullName>
    </submittedName>
</protein>
<dbReference type="PANTHER" id="PTHR31284:SF10">
    <property type="entry name" value="ACID PHOSPHATASE-LIKE PROTEIN"/>
    <property type="match status" value="1"/>
</dbReference>
<gene>
    <name evidence="2" type="ORF">SAMN05428998_1073</name>
</gene>
<dbReference type="Gene3D" id="3.40.50.1000">
    <property type="entry name" value="HAD superfamily/HAD-like"/>
    <property type="match status" value="1"/>
</dbReference>
<evidence type="ECO:0000256" key="1">
    <source>
        <dbReference type="ARBA" id="ARBA00022729"/>
    </source>
</evidence>
<dbReference type="AlphaFoldDB" id="A0A1Y6BNH7"/>
<dbReference type="Pfam" id="PF03767">
    <property type="entry name" value="Acid_phosphat_B"/>
    <property type="match status" value="1"/>
</dbReference>
<evidence type="ECO:0000313" key="2">
    <source>
        <dbReference type="EMBL" id="SMF20262.1"/>
    </source>
</evidence>
<keyword evidence="1" id="KW-0732">Signal</keyword>
<dbReference type="InterPro" id="IPR023214">
    <property type="entry name" value="HAD_sf"/>
</dbReference>
<dbReference type="InterPro" id="IPR036412">
    <property type="entry name" value="HAD-like_sf"/>
</dbReference>
<sequence>MTATRQTRRRRLTRRPLTRRPLALRPLTFRPLALRPLALLAPAVVALALLLQPAALRAEPRNLDLVTQELTAYHDSGAYAVELAEVDQQALQRIEHRAATAAPGAKLALVLDIDETSVSNWPDIVANGFAFLPNAPCRLDGTGRPSSPCGNNAWNGLAAAPAIEPTLALAKRAAELGVAIFFITGRHEHERAATEKNLRGVGYPAWQQLYLQPDKGPHLASAADFKAPVRARIEAQGYSIVANIGDQVSDLTGGHAEAVFKLPNPFYRIK</sequence>
<dbReference type="SUPFAM" id="SSF56784">
    <property type="entry name" value="HAD-like"/>
    <property type="match status" value="1"/>
</dbReference>
<dbReference type="EMBL" id="FWZX01000007">
    <property type="protein sequence ID" value="SMF20262.1"/>
    <property type="molecule type" value="Genomic_DNA"/>
</dbReference>
<evidence type="ECO:0000313" key="3">
    <source>
        <dbReference type="Proteomes" id="UP000192917"/>
    </source>
</evidence>
<reference evidence="2 3" key="1">
    <citation type="submission" date="2017-04" db="EMBL/GenBank/DDBJ databases">
        <authorList>
            <person name="Afonso C.L."/>
            <person name="Miller P.J."/>
            <person name="Scott M.A."/>
            <person name="Spackman E."/>
            <person name="Goraichik I."/>
            <person name="Dimitrov K.M."/>
            <person name="Suarez D.L."/>
            <person name="Swayne D.E."/>
        </authorList>
    </citation>
    <scope>NUCLEOTIDE SEQUENCE [LARGE SCALE GENOMIC DNA]</scope>
    <source>
        <strain evidence="2 3">USBA 355</strain>
    </source>
</reference>
<name>A0A1Y6BNH7_9PROT</name>
<keyword evidence="3" id="KW-1185">Reference proteome</keyword>
<dbReference type="STRING" id="560819.SAMN05428998_1073"/>
<proteinExistence type="predicted"/>
<accession>A0A1Y6BNH7</accession>
<dbReference type="PANTHER" id="PTHR31284">
    <property type="entry name" value="ACID PHOSPHATASE-LIKE PROTEIN"/>
    <property type="match status" value="1"/>
</dbReference>
<organism evidence="2 3">
    <name type="scientific">Tistlia consotensis USBA 355</name>
    <dbReference type="NCBI Taxonomy" id="560819"/>
    <lineage>
        <taxon>Bacteria</taxon>
        <taxon>Pseudomonadati</taxon>
        <taxon>Pseudomonadota</taxon>
        <taxon>Alphaproteobacteria</taxon>
        <taxon>Rhodospirillales</taxon>
        <taxon>Rhodovibrionaceae</taxon>
        <taxon>Tistlia</taxon>
    </lineage>
</organism>
<dbReference type="RefSeq" id="WP_089229622.1">
    <property type="nucleotide sequence ID" value="NZ_FWZX01000007.1"/>
</dbReference>